<dbReference type="Gene3D" id="3.40.50.300">
    <property type="entry name" value="P-loop containing nucleotide triphosphate hydrolases"/>
    <property type="match status" value="1"/>
</dbReference>
<evidence type="ECO:0000256" key="4">
    <source>
        <dbReference type="ARBA" id="ARBA00022692"/>
    </source>
</evidence>
<reference evidence="11" key="1">
    <citation type="submission" date="2016-10" db="EMBL/GenBank/DDBJ databases">
        <authorList>
            <person name="Varghese N."/>
            <person name="Submissions S."/>
        </authorList>
    </citation>
    <scope>NUCLEOTIDE SEQUENCE [LARGE SCALE GENOMIC DNA]</scope>
    <source>
        <strain evidence="11">M83</strain>
    </source>
</reference>
<dbReference type="InterPro" id="IPR003439">
    <property type="entry name" value="ABC_transporter-like_ATP-bd"/>
</dbReference>
<dbReference type="GO" id="GO:0016887">
    <property type="term" value="F:ATP hydrolysis activity"/>
    <property type="evidence" value="ECO:0007669"/>
    <property type="project" value="InterPro"/>
</dbReference>
<keyword evidence="11" id="KW-1185">Reference proteome</keyword>
<dbReference type="Pfam" id="PF00005">
    <property type="entry name" value="ABC_tran"/>
    <property type="match status" value="1"/>
</dbReference>
<accession>A0A1G9SZ23</accession>
<dbReference type="FunFam" id="3.40.50.300:FF:000221">
    <property type="entry name" value="Multidrug ABC transporter ATP-binding protein"/>
    <property type="match status" value="1"/>
</dbReference>
<dbReference type="InterPro" id="IPR003593">
    <property type="entry name" value="AAA+_ATPase"/>
</dbReference>
<name>A0A1G9SZ23_9FIRM</name>
<keyword evidence="6 10" id="KW-0067">ATP-binding</keyword>
<evidence type="ECO:0000256" key="1">
    <source>
        <dbReference type="ARBA" id="ARBA00004651"/>
    </source>
</evidence>
<dbReference type="AlphaFoldDB" id="A0A1G9SZ23"/>
<evidence type="ECO:0000313" key="10">
    <source>
        <dbReference type="EMBL" id="SDM40701.1"/>
    </source>
</evidence>
<dbReference type="Proteomes" id="UP000187651">
    <property type="component" value="Unassembled WGS sequence"/>
</dbReference>
<evidence type="ECO:0000259" key="9">
    <source>
        <dbReference type="PROSITE" id="PS50893"/>
    </source>
</evidence>
<dbReference type="InterPro" id="IPR036640">
    <property type="entry name" value="ABC1_TM_sf"/>
</dbReference>
<feature type="domain" description="ABC transporter" evidence="9">
    <location>
        <begin position="56"/>
        <end position="291"/>
    </location>
</feature>
<dbReference type="InterPro" id="IPR027417">
    <property type="entry name" value="P-loop_NTPase"/>
</dbReference>
<gene>
    <name evidence="10" type="ORF">SAMN05216544_0151</name>
</gene>
<keyword evidence="4" id="KW-0812">Transmembrane</keyword>
<dbReference type="PROSITE" id="PS50893">
    <property type="entry name" value="ABC_TRANSPORTER_2"/>
    <property type="match status" value="1"/>
</dbReference>
<dbReference type="PANTHER" id="PTHR24221:SF397">
    <property type="entry name" value="ABC TRANSPORTER, ATP-BINDING TRANSMEMBRANE PROTEIN"/>
    <property type="match status" value="1"/>
</dbReference>
<evidence type="ECO:0000256" key="2">
    <source>
        <dbReference type="ARBA" id="ARBA00022448"/>
    </source>
</evidence>
<evidence type="ECO:0000256" key="8">
    <source>
        <dbReference type="ARBA" id="ARBA00023136"/>
    </source>
</evidence>
<dbReference type="GO" id="GO:0034040">
    <property type="term" value="F:ATPase-coupled lipid transmembrane transporter activity"/>
    <property type="evidence" value="ECO:0007669"/>
    <property type="project" value="TreeGrafter"/>
</dbReference>
<dbReference type="PANTHER" id="PTHR24221">
    <property type="entry name" value="ATP-BINDING CASSETTE SUB-FAMILY B"/>
    <property type="match status" value="1"/>
</dbReference>
<dbReference type="InterPro" id="IPR039421">
    <property type="entry name" value="Type_1_exporter"/>
</dbReference>
<keyword evidence="3" id="KW-1003">Cell membrane</keyword>
<dbReference type="Gene3D" id="1.20.1560.10">
    <property type="entry name" value="ABC transporter type 1, transmembrane domain"/>
    <property type="match status" value="1"/>
</dbReference>
<dbReference type="PROSITE" id="PS00211">
    <property type="entry name" value="ABC_TRANSPORTER_1"/>
    <property type="match status" value="1"/>
</dbReference>
<dbReference type="InterPro" id="IPR017871">
    <property type="entry name" value="ABC_transporter-like_CS"/>
</dbReference>
<dbReference type="GO" id="GO:0005524">
    <property type="term" value="F:ATP binding"/>
    <property type="evidence" value="ECO:0007669"/>
    <property type="project" value="UniProtKB-KW"/>
</dbReference>
<dbReference type="OrthoDB" id="9762778at2"/>
<protein>
    <submittedName>
        <fullName evidence="10">ATP-binding cassette, subfamily B</fullName>
    </submittedName>
</protein>
<evidence type="ECO:0000313" key="11">
    <source>
        <dbReference type="Proteomes" id="UP000187651"/>
    </source>
</evidence>
<dbReference type="SMART" id="SM00382">
    <property type="entry name" value="AAA"/>
    <property type="match status" value="1"/>
</dbReference>
<evidence type="ECO:0000256" key="6">
    <source>
        <dbReference type="ARBA" id="ARBA00022840"/>
    </source>
</evidence>
<evidence type="ECO:0000256" key="7">
    <source>
        <dbReference type="ARBA" id="ARBA00022989"/>
    </source>
</evidence>
<keyword evidence="2" id="KW-0813">Transport</keyword>
<proteinExistence type="predicted"/>
<keyword evidence="7" id="KW-1133">Transmembrane helix</keyword>
<dbReference type="SUPFAM" id="SSF52540">
    <property type="entry name" value="P-loop containing nucleoside triphosphate hydrolases"/>
    <property type="match status" value="1"/>
</dbReference>
<keyword evidence="8" id="KW-0472">Membrane</keyword>
<comment type="subcellular location">
    <subcellularLocation>
        <location evidence="1">Cell membrane</location>
        <topology evidence="1">Multi-pass membrane protein</topology>
    </subcellularLocation>
</comment>
<evidence type="ECO:0000256" key="5">
    <source>
        <dbReference type="ARBA" id="ARBA00022741"/>
    </source>
</evidence>
<keyword evidence="5" id="KW-0547">Nucleotide-binding</keyword>
<sequence>MVILALCVTGPLLAVMDFVDTLAKLGTVVENVDTILNAKEQEHFAKESASVIGNDIELKNVEFAYKEGQEAVLKGVSLHIPEGSKTALVGPSGSGKSTIAKLIAGFWDVDAGQINFGNVNSKDIALDKLYDKISYVSQDNFLFDDTIMENIRMGKLSATDEEVVECAKASGCDEFIRNLENGYQTRVGGGGLHLSGGERQRIAIARAMLKDAKIVILDEATAYIDPENEAVIQEAVGKLVKGKTLIVIAHRLSTITDSDQIVLVNDGKIEAIGKQEELLKSSPLYKSMWEAHIGVKERMVA</sequence>
<dbReference type="RefSeq" id="WP_074520458.1">
    <property type="nucleotide sequence ID" value="NZ_FNHZ01000001.1"/>
</dbReference>
<evidence type="ECO:0000256" key="3">
    <source>
        <dbReference type="ARBA" id="ARBA00022475"/>
    </source>
</evidence>
<dbReference type="GO" id="GO:0005886">
    <property type="term" value="C:plasma membrane"/>
    <property type="evidence" value="ECO:0007669"/>
    <property type="project" value="UniProtKB-SubCell"/>
</dbReference>
<dbReference type="EMBL" id="FNHZ01000001">
    <property type="protein sequence ID" value="SDM40701.1"/>
    <property type="molecule type" value="Genomic_DNA"/>
</dbReference>
<organism evidence="10 11">
    <name type="scientific">Lachnospira pectinoschiza</name>
    <dbReference type="NCBI Taxonomy" id="28052"/>
    <lineage>
        <taxon>Bacteria</taxon>
        <taxon>Bacillati</taxon>
        <taxon>Bacillota</taxon>
        <taxon>Clostridia</taxon>
        <taxon>Lachnospirales</taxon>
        <taxon>Lachnospiraceae</taxon>
        <taxon>Lachnospira</taxon>
    </lineage>
</organism>